<dbReference type="PANTHER" id="PTHR37804">
    <property type="entry name" value="CDAA REGULATORY PROTEIN CDAR"/>
    <property type="match status" value="1"/>
</dbReference>
<dbReference type="OrthoDB" id="1115707at2"/>
<evidence type="ECO:0000313" key="3">
    <source>
        <dbReference type="Proteomes" id="UP000248079"/>
    </source>
</evidence>
<gene>
    <name evidence="2" type="ORF">DF185_10200</name>
</gene>
<comment type="caution">
    <text evidence="2">The sequence shown here is derived from an EMBL/GenBank/DDBJ whole genome shotgun (WGS) entry which is preliminary data.</text>
</comment>
<proteinExistence type="predicted"/>
<evidence type="ECO:0008006" key="4">
    <source>
        <dbReference type="Google" id="ProtNLM"/>
    </source>
</evidence>
<dbReference type="PANTHER" id="PTHR37804:SF1">
    <property type="entry name" value="CDAA REGULATORY PROTEIN CDAR"/>
    <property type="match status" value="1"/>
</dbReference>
<keyword evidence="1" id="KW-0812">Transmembrane</keyword>
<dbReference type="InterPro" id="IPR012505">
    <property type="entry name" value="YbbR"/>
</dbReference>
<dbReference type="EMBL" id="QFLI01000004">
    <property type="protein sequence ID" value="PXY01018.1"/>
    <property type="molecule type" value="Genomic_DNA"/>
</dbReference>
<dbReference type="Pfam" id="PF07949">
    <property type="entry name" value="YbbR"/>
    <property type="match status" value="1"/>
</dbReference>
<reference evidence="2 3" key="1">
    <citation type="submission" date="2018-05" db="EMBL/GenBank/DDBJ databases">
        <title>Marinifilum breve JC075T sp. nov., a marine bacterium isolated from Yongle Blue Hole in the South China Sea.</title>
        <authorList>
            <person name="Fu T."/>
        </authorList>
    </citation>
    <scope>NUCLEOTIDE SEQUENCE [LARGE SCALE GENOMIC DNA]</scope>
    <source>
        <strain evidence="2 3">JC075</strain>
    </source>
</reference>
<keyword evidence="3" id="KW-1185">Reference proteome</keyword>
<dbReference type="Proteomes" id="UP000248079">
    <property type="component" value="Unassembled WGS sequence"/>
</dbReference>
<organism evidence="2 3">
    <name type="scientific">Marinifilum breve</name>
    <dbReference type="NCBI Taxonomy" id="2184082"/>
    <lineage>
        <taxon>Bacteria</taxon>
        <taxon>Pseudomonadati</taxon>
        <taxon>Bacteroidota</taxon>
        <taxon>Bacteroidia</taxon>
        <taxon>Marinilabiliales</taxon>
        <taxon>Marinifilaceae</taxon>
    </lineage>
</organism>
<sequence>MNNLDLQKLKGYFNKEKITSNKKLLVYLFFVGLSTIFWFLNALSKEYTTSINYPVYYMNFPKDKVLTNDLPKKLNLRVNAYGFDLLRYKLSTAFLSNPFDVNKYTNNRITGSSLNSYNLLTSNITERIEKELSTGIRLEAISPDTIRFQFSPILEKKVPVVLDLKLNYEQQFMKGGTILPEFDSVLVKGPQSLLDSVRFAKTEPLELLGLKKSTEKEIDFEKIEGVSFSPKKLTVNIPVERFTEANKNVSIKVDNLPDSVLLRLFPGDVKLSYFVGMNKYENITEDHFDVRVDYLEAAQGDGNKLKVELKRSPDFVSNVRFYPQTVTFLIEKRKSVQ</sequence>
<dbReference type="Gene3D" id="2.170.120.40">
    <property type="entry name" value="YbbR-like domain"/>
    <property type="match status" value="1"/>
</dbReference>
<dbReference type="AlphaFoldDB" id="A0A2V3ZX91"/>
<protein>
    <recommendedName>
        <fullName evidence="4">YbbR-like domain-containing protein</fullName>
    </recommendedName>
</protein>
<keyword evidence="1" id="KW-1133">Transmembrane helix</keyword>
<evidence type="ECO:0000313" key="2">
    <source>
        <dbReference type="EMBL" id="PXY01018.1"/>
    </source>
</evidence>
<dbReference type="InterPro" id="IPR053154">
    <property type="entry name" value="c-di-AMP_regulator"/>
</dbReference>
<feature type="transmembrane region" description="Helical" evidence="1">
    <location>
        <begin position="24"/>
        <end position="43"/>
    </location>
</feature>
<accession>A0A2V3ZX91</accession>
<evidence type="ECO:0000256" key="1">
    <source>
        <dbReference type="SAM" id="Phobius"/>
    </source>
</evidence>
<name>A0A2V3ZX91_9BACT</name>
<keyword evidence="1" id="KW-0472">Membrane</keyword>
<dbReference type="Gene3D" id="2.170.120.30">
    <property type="match status" value="1"/>
</dbReference>
<dbReference type="RefSeq" id="WP_110360651.1">
    <property type="nucleotide sequence ID" value="NZ_QFLI01000004.1"/>
</dbReference>